<name>A0ACB8JL66_CITSI</name>
<dbReference type="Proteomes" id="UP000829398">
    <property type="component" value="Chromosome 7"/>
</dbReference>
<accession>A0ACB8JL66</accession>
<comment type="caution">
    <text evidence="1">The sequence shown here is derived from an EMBL/GenBank/DDBJ whole genome shotgun (WGS) entry which is preliminary data.</text>
</comment>
<evidence type="ECO:0000313" key="2">
    <source>
        <dbReference type="Proteomes" id="UP000829398"/>
    </source>
</evidence>
<evidence type="ECO:0000313" key="1">
    <source>
        <dbReference type="EMBL" id="KAH9718546.1"/>
    </source>
</evidence>
<dbReference type="EMBL" id="CM039176">
    <property type="protein sequence ID" value="KAH9718546.1"/>
    <property type="molecule type" value="Genomic_DNA"/>
</dbReference>
<gene>
    <name evidence="1" type="ORF">KPL71_022263</name>
</gene>
<organism evidence="1 2">
    <name type="scientific">Citrus sinensis</name>
    <name type="common">Sweet orange</name>
    <name type="synonym">Citrus aurantium var. sinensis</name>
    <dbReference type="NCBI Taxonomy" id="2711"/>
    <lineage>
        <taxon>Eukaryota</taxon>
        <taxon>Viridiplantae</taxon>
        <taxon>Streptophyta</taxon>
        <taxon>Embryophyta</taxon>
        <taxon>Tracheophyta</taxon>
        <taxon>Spermatophyta</taxon>
        <taxon>Magnoliopsida</taxon>
        <taxon>eudicotyledons</taxon>
        <taxon>Gunneridae</taxon>
        <taxon>Pentapetalae</taxon>
        <taxon>rosids</taxon>
        <taxon>malvids</taxon>
        <taxon>Sapindales</taxon>
        <taxon>Rutaceae</taxon>
        <taxon>Aurantioideae</taxon>
        <taxon>Citrus</taxon>
    </lineage>
</organism>
<reference evidence="2" key="1">
    <citation type="journal article" date="2023" name="Hortic. Res.">
        <title>A chromosome-level phased genome enabling allele-level studies in sweet orange: a case study on citrus Huanglongbing tolerance.</title>
        <authorList>
            <person name="Wu B."/>
            <person name="Yu Q."/>
            <person name="Deng Z."/>
            <person name="Duan Y."/>
            <person name="Luo F."/>
            <person name="Gmitter F. Jr."/>
        </authorList>
    </citation>
    <scope>NUCLEOTIDE SEQUENCE [LARGE SCALE GENOMIC DNA]</scope>
    <source>
        <strain evidence="2">cv. Valencia</strain>
    </source>
</reference>
<protein>
    <submittedName>
        <fullName evidence="1">Uncharacterized protein</fullName>
    </submittedName>
</protein>
<keyword evidence="2" id="KW-1185">Reference proteome</keyword>
<sequence length="946" mass="108771">MVDAMVSVVLEQLISTAIEEAKERVRLVKGVGTEVKLLQDNFEAIQAVLVDADRRQMAEEPVRLWLEKLKYASYDMEDVLDEWNTARLKLQIERVDNNALAPRKRVCSFFPASSCFGSKQVFLRHDIAQEIKEINKNLDGIHRQKDIFNFSVIRSTERSERMHSTALIDVSDVCGRVEEKSTLKSKLLGEGSEQQNAVQTISLVGMGGIGKTTLAQFVYNDNDVINHFGKRIWVCVSDPFDEYRIAKAIIEALEGSATNLGELNALLLRINESIAREKFLLVLDDVWTEDYNKWESFRRCLINGQRGSKILVTTRKEIVAGTMDSTDVISIKELSERECWSLFERIAFSNRPRLECEQLEETGRKIVSKCKGLPLAVKTIGSLLRFKRSLRVWQSILDSQMWQLEEFERGLLAPLLLSYNDLPPTIKRCFLYCATFPKDYRMDKDELIKLWLAQGYIRPKENKELEMIGEEYFDYLATRSFFQEFETDDYDGLVVSCKMHDIVHDFAQYLTKNECFSTEANGHEEPLSLINIPKEKLRHSMLMLGHEASFPDSLLNANKLRSFLIRSPYDVFSPVLPRLFDQLTCLRTLKLVAHDRRWSRGMIREIPKEIEKLIHLRFLQLRDLRIDELPETCCELFNLQTLEIRQFGYYLRSLPHGFGKLVNLRHLSEFVVGITGSRNDSRSQGCKLEVLGQLRHLRGSLRIRGLGNVKDVDEAKSAGLENKMNLLHLGLGFDKELVEEMNEENGAKDEAIIEALRPPPNIESLEISFYKGKTLFPIWIVSSCKLKKLRLTHCLSVKLPPLGKWPLLEVLIIDWTYTVKTVDDEFLGIESRDRLHGIGTSSSVIAFPKLKQLQFSLLEGWEEWDFGKEDNITIMPQLKTLKISNCSKLKSVPDQLLQSTTLEELWISQCPILEERFKKDTGEDWSNISHIPNIRFKGDYVQGGPG</sequence>
<proteinExistence type="predicted"/>